<feature type="compositionally biased region" description="Basic residues" evidence="1">
    <location>
        <begin position="1"/>
        <end position="16"/>
    </location>
</feature>
<protein>
    <submittedName>
        <fullName evidence="2">Uncharacterized protein</fullName>
    </submittedName>
</protein>
<name>A0ABW3EG59_9LACO</name>
<comment type="caution">
    <text evidence="2">The sequence shown here is derived from an EMBL/GenBank/DDBJ whole genome shotgun (WGS) entry which is preliminary data.</text>
</comment>
<keyword evidence="3" id="KW-1185">Reference proteome</keyword>
<evidence type="ECO:0000256" key="1">
    <source>
        <dbReference type="SAM" id="MobiDB-lite"/>
    </source>
</evidence>
<evidence type="ECO:0000313" key="2">
    <source>
        <dbReference type="EMBL" id="MFD0898701.1"/>
    </source>
</evidence>
<accession>A0ABW3EG59</accession>
<organism evidence="2 3">
    <name type="scientific">Loigolactobacillus binensis</name>
    <dbReference type="NCBI Taxonomy" id="2559922"/>
    <lineage>
        <taxon>Bacteria</taxon>
        <taxon>Bacillati</taxon>
        <taxon>Bacillota</taxon>
        <taxon>Bacilli</taxon>
        <taxon>Lactobacillales</taxon>
        <taxon>Lactobacillaceae</taxon>
        <taxon>Loigolactobacillus</taxon>
    </lineage>
</organism>
<dbReference type="Proteomes" id="UP001597104">
    <property type="component" value="Unassembled WGS sequence"/>
</dbReference>
<reference evidence="3" key="1">
    <citation type="journal article" date="2019" name="Int. J. Syst. Evol. Microbiol.">
        <title>The Global Catalogue of Microorganisms (GCM) 10K type strain sequencing project: providing services to taxonomists for standard genome sequencing and annotation.</title>
        <authorList>
            <consortium name="The Broad Institute Genomics Platform"/>
            <consortium name="The Broad Institute Genome Sequencing Center for Infectious Disease"/>
            <person name="Wu L."/>
            <person name="Ma J."/>
        </authorList>
    </citation>
    <scope>NUCLEOTIDE SEQUENCE [LARGE SCALE GENOMIC DNA]</scope>
    <source>
        <strain evidence="3">CCM 8925</strain>
    </source>
</reference>
<sequence length="248" mass="27852">MSKAKKHQKDSKKRQKKETEFVRAAVTVEEPDLTVTDTADAPSEETPEESEFISAEYAYVDIIRDFPEMADYLGHLALSTKVTCIDLLGLAQSLQVRIDYSSKLEVGFSLYPQKEVLGHGRRAVAATLVVTDQQVTFPEQAWLIGKGLATYILNVAEYVPDFSENEAAMTKWNVDKLASELLLPEDLVVRATELAEKLNAALLDTVDAHNRHLSFNTPHLSIVDKTAARLANVPEWLMRQRINDVYNF</sequence>
<proteinExistence type="predicted"/>
<dbReference type="EMBL" id="JBHTIO010000060">
    <property type="protein sequence ID" value="MFD0898701.1"/>
    <property type="molecule type" value="Genomic_DNA"/>
</dbReference>
<dbReference type="RefSeq" id="WP_137638313.1">
    <property type="nucleotide sequence ID" value="NZ_BJDN01000022.1"/>
</dbReference>
<evidence type="ECO:0000313" key="3">
    <source>
        <dbReference type="Proteomes" id="UP001597104"/>
    </source>
</evidence>
<gene>
    <name evidence="2" type="ORF">ACFQZ7_13345</name>
</gene>
<feature type="region of interest" description="Disordered" evidence="1">
    <location>
        <begin position="1"/>
        <end position="50"/>
    </location>
</feature>